<proteinExistence type="predicted"/>
<evidence type="ECO:0000313" key="2">
    <source>
        <dbReference type="Proteomes" id="UP000830454"/>
    </source>
</evidence>
<protein>
    <submittedName>
        <fullName evidence="1">Uncharacterized protein</fullName>
    </submittedName>
</protein>
<keyword evidence="2" id="KW-1185">Reference proteome</keyword>
<dbReference type="EMBL" id="CP090145">
    <property type="protein sequence ID" value="UOX34884.1"/>
    <property type="molecule type" value="Genomic_DNA"/>
</dbReference>
<dbReference type="Proteomes" id="UP000830454">
    <property type="component" value="Chromosome"/>
</dbReference>
<accession>A0ABY4HTJ9</accession>
<sequence length="108" mass="12554">MDIEKVMSDLKASLLTLLENKYKELKPEIKKDIDDFLKKSKEKIERWLLLLIEGAITKEEFQWLLKSQQDIIALKALQTAGLSKIRLNNIKNNIIKTIFDVVITTVLK</sequence>
<evidence type="ECO:0000313" key="1">
    <source>
        <dbReference type="EMBL" id="UOX34884.1"/>
    </source>
</evidence>
<name>A0ABY4HTJ9_9FLAO</name>
<reference evidence="1" key="1">
    <citation type="submission" date="2021-12" db="EMBL/GenBank/DDBJ databases">
        <authorList>
            <person name="Cha I.-T."/>
            <person name="Lee K.-E."/>
            <person name="Park S.-J."/>
        </authorList>
    </citation>
    <scope>NUCLEOTIDE SEQUENCE</scope>
    <source>
        <strain evidence="1">YSM-43</strain>
    </source>
</reference>
<gene>
    <name evidence="1" type="ORF">LXD69_05075</name>
</gene>
<organism evidence="1 2">
    <name type="scientific">Flavobacterium sediminilitoris</name>
    <dbReference type="NCBI Taxonomy" id="2024526"/>
    <lineage>
        <taxon>Bacteria</taxon>
        <taxon>Pseudomonadati</taxon>
        <taxon>Bacteroidota</taxon>
        <taxon>Flavobacteriia</taxon>
        <taxon>Flavobacteriales</taxon>
        <taxon>Flavobacteriaceae</taxon>
        <taxon>Flavobacterium</taxon>
    </lineage>
</organism>
<reference evidence="1" key="2">
    <citation type="submission" date="2022-04" db="EMBL/GenBank/DDBJ databases">
        <title>Complete Genome Sequence of Flavobacterium sediminilitoris YSM-43, Isolated from a Tidal Sediment.</title>
        <authorList>
            <person name="Lee P.A."/>
        </authorList>
    </citation>
    <scope>NUCLEOTIDE SEQUENCE</scope>
    <source>
        <strain evidence="1">YSM-43</strain>
    </source>
</reference>
<dbReference type="RefSeq" id="WP_045970465.1">
    <property type="nucleotide sequence ID" value="NZ_CP090145.1"/>
</dbReference>